<sequence>MELAGIQSGLQAILKAHVPPLRIRMHDASVMEFCGAKAALKGEGSAGGYYFASIVPKSKEVRLYFFPMDTHGQEFQRISASLRNCLKGKSCFRFKKWDAKLEKDIKAMVGKGVKLYQKANLI</sequence>
<evidence type="ECO:0000313" key="2">
    <source>
        <dbReference type="Proteomes" id="UP000184231"/>
    </source>
</evidence>
<keyword evidence="2" id="KW-1185">Reference proteome</keyword>
<accession>A0A1M6KD17</accession>
<dbReference type="STRING" id="558155.SAMN04487911_12531"/>
<gene>
    <name evidence="1" type="ORF">SAMN04487911_12531</name>
</gene>
<proteinExistence type="predicted"/>
<dbReference type="OrthoDB" id="6331972at2"/>
<dbReference type="AlphaFoldDB" id="A0A1M6KD17"/>
<organism evidence="1 2">
    <name type="scientific">Arenibacter nanhaiticus</name>
    <dbReference type="NCBI Taxonomy" id="558155"/>
    <lineage>
        <taxon>Bacteria</taxon>
        <taxon>Pseudomonadati</taxon>
        <taxon>Bacteroidota</taxon>
        <taxon>Flavobacteriia</taxon>
        <taxon>Flavobacteriales</taxon>
        <taxon>Flavobacteriaceae</taxon>
        <taxon>Arenibacter</taxon>
    </lineage>
</organism>
<evidence type="ECO:0000313" key="1">
    <source>
        <dbReference type="EMBL" id="SHJ56737.1"/>
    </source>
</evidence>
<reference evidence="1 2" key="1">
    <citation type="submission" date="2016-11" db="EMBL/GenBank/DDBJ databases">
        <authorList>
            <person name="Jaros S."/>
            <person name="Januszkiewicz K."/>
            <person name="Wedrychowicz H."/>
        </authorList>
    </citation>
    <scope>NUCLEOTIDE SEQUENCE [LARGE SCALE GENOMIC DNA]</scope>
    <source>
        <strain evidence="1 2">CGMCC 1.8863</strain>
    </source>
</reference>
<protein>
    <recommendedName>
        <fullName evidence="3">YdhG-like domain-containing protein</fullName>
    </recommendedName>
</protein>
<dbReference type="RefSeq" id="WP_072765354.1">
    <property type="nucleotide sequence ID" value="NZ_FQYX01000025.1"/>
</dbReference>
<evidence type="ECO:0008006" key="3">
    <source>
        <dbReference type="Google" id="ProtNLM"/>
    </source>
</evidence>
<dbReference type="Proteomes" id="UP000184231">
    <property type="component" value="Unassembled WGS sequence"/>
</dbReference>
<dbReference type="EMBL" id="FQYX01000025">
    <property type="protein sequence ID" value="SHJ56737.1"/>
    <property type="molecule type" value="Genomic_DNA"/>
</dbReference>
<name>A0A1M6KD17_9FLAO</name>